<organism evidence="1 2">
    <name type="scientific">Fonsecaea monophora</name>
    <dbReference type="NCBI Taxonomy" id="254056"/>
    <lineage>
        <taxon>Eukaryota</taxon>
        <taxon>Fungi</taxon>
        <taxon>Dikarya</taxon>
        <taxon>Ascomycota</taxon>
        <taxon>Pezizomycotina</taxon>
        <taxon>Eurotiomycetes</taxon>
        <taxon>Chaetothyriomycetidae</taxon>
        <taxon>Chaetothyriales</taxon>
        <taxon>Herpotrichiellaceae</taxon>
        <taxon>Fonsecaea</taxon>
    </lineage>
</organism>
<accession>A0A177F8V5</accession>
<sequence>MPQSGHRLRLSRRSGLGPVSFAERVKRCLQHATTTDVCLHRDQIYRLLLLWTAVMTVWSVKSTFLYDCFVGFLVQYVTVAESGKKEEVPRGKASRVMMSVKDMLARFLWMGSECDAPCAEIWDDVKASLGRDEQCVFC</sequence>
<comment type="caution">
    <text evidence="1">The sequence shown here is derived from an EMBL/GenBank/DDBJ whole genome shotgun (WGS) entry which is preliminary data.</text>
</comment>
<dbReference type="RefSeq" id="XP_022512626.1">
    <property type="nucleotide sequence ID" value="XM_022655141.1"/>
</dbReference>
<name>A0A177F8V5_9EURO</name>
<evidence type="ECO:0000313" key="1">
    <source>
        <dbReference type="EMBL" id="OAG40674.1"/>
    </source>
</evidence>
<dbReference type="Proteomes" id="UP000077002">
    <property type="component" value="Unassembled WGS sequence"/>
</dbReference>
<proteinExistence type="predicted"/>
<reference evidence="1 2" key="1">
    <citation type="submission" date="2016-03" db="EMBL/GenBank/DDBJ databases">
        <title>Draft genome sequence of the Fonsecaea monophora CBS 269.37.</title>
        <authorList>
            <person name="Bombassaro A."/>
            <person name="Vinicius W.A."/>
            <person name="De Hoog S."/>
            <person name="Sun J."/>
            <person name="Souza E.M."/>
            <person name="Raittz R.T."/>
            <person name="Costa F."/>
            <person name="Leao A.C."/>
            <person name="Tadra-Sfeir M.Z."/>
            <person name="Baura V."/>
            <person name="Balsanelli E."/>
            <person name="Pedrosa F.O."/>
            <person name="Moreno L.F."/>
            <person name="Steffens M.B."/>
            <person name="Xi L."/>
            <person name="Bocca A.L."/>
            <person name="Felipe M.S."/>
            <person name="Teixeira M."/>
            <person name="Telles Filho F.Q."/>
            <person name="Azevedo C.M."/>
            <person name="Gomes R."/>
            <person name="Vicente V.A."/>
        </authorList>
    </citation>
    <scope>NUCLEOTIDE SEQUENCE [LARGE SCALE GENOMIC DNA]</scope>
    <source>
        <strain evidence="1 2">CBS 269.37</strain>
    </source>
</reference>
<gene>
    <name evidence="1" type="ORF">AYO21_05170</name>
</gene>
<dbReference type="AlphaFoldDB" id="A0A177F8V5"/>
<dbReference type="OrthoDB" id="3469466at2759"/>
<evidence type="ECO:0000313" key="2">
    <source>
        <dbReference type="Proteomes" id="UP000077002"/>
    </source>
</evidence>
<dbReference type="EMBL" id="LVKK01000031">
    <property type="protein sequence ID" value="OAG40674.1"/>
    <property type="molecule type" value="Genomic_DNA"/>
</dbReference>
<dbReference type="GeneID" id="34600338"/>
<keyword evidence="2" id="KW-1185">Reference proteome</keyword>
<protein>
    <submittedName>
        <fullName evidence="1">Uncharacterized protein</fullName>
    </submittedName>
</protein>